<dbReference type="SUPFAM" id="SSF50104">
    <property type="entry name" value="Translation proteins SH3-like domain"/>
    <property type="match status" value="1"/>
</dbReference>
<sequence>MTNPKGYRRGTRYMFARNFRSKGVTKLSRYMQVFKRGDIVDIKGDGAIQKGMPYKFYHGKTGRIFNVTPHAVGVEVNKQVGRDEIEEQWRSLRLREKETCLTVLGKKTKKHKEWISTDNWTLILVITERKNLKHQTQDIEENVHYKRVTGRRTEMAEIAKTIKRKVGRAKPTWRRSTEVELKATSNTGAELKRTRQNRVRWRGVVATLRTTVNQEA</sequence>
<dbReference type="OrthoDB" id="1539250at2759"/>
<dbReference type="PANTHER" id="PTHR20981">
    <property type="entry name" value="60S RIBOSOMAL PROTEIN L21"/>
    <property type="match status" value="1"/>
</dbReference>
<comment type="caution">
    <text evidence="5">The sequence shown here is derived from an EMBL/GenBank/DDBJ whole genome shotgun (WGS) entry which is preliminary data.</text>
</comment>
<gene>
    <name evidence="5" type="ORF">EGW08_013347</name>
</gene>
<dbReference type="InterPro" id="IPR008991">
    <property type="entry name" value="Translation_prot_SH3-like_sf"/>
</dbReference>
<evidence type="ECO:0000256" key="3">
    <source>
        <dbReference type="ARBA" id="ARBA00023274"/>
    </source>
</evidence>
<dbReference type="Gene3D" id="2.30.30.70">
    <property type="entry name" value="Ribosomal protein L21"/>
    <property type="match status" value="1"/>
</dbReference>
<dbReference type="GO" id="GO:0005840">
    <property type="term" value="C:ribosome"/>
    <property type="evidence" value="ECO:0007669"/>
    <property type="project" value="UniProtKB-KW"/>
</dbReference>
<evidence type="ECO:0000313" key="5">
    <source>
        <dbReference type="EMBL" id="RUS78904.1"/>
    </source>
</evidence>
<dbReference type="PROSITE" id="PS01171">
    <property type="entry name" value="RIBOSOMAL_L21E"/>
    <property type="match status" value="1"/>
</dbReference>
<keyword evidence="3" id="KW-0687">Ribonucleoprotein</keyword>
<keyword evidence="2" id="KW-0689">Ribosomal protein</keyword>
<organism evidence="5 6">
    <name type="scientific">Elysia chlorotica</name>
    <name type="common">Eastern emerald elysia</name>
    <name type="synonym">Sea slug</name>
    <dbReference type="NCBI Taxonomy" id="188477"/>
    <lineage>
        <taxon>Eukaryota</taxon>
        <taxon>Metazoa</taxon>
        <taxon>Spiralia</taxon>
        <taxon>Lophotrochozoa</taxon>
        <taxon>Mollusca</taxon>
        <taxon>Gastropoda</taxon>
        <taxon>Heterobranchia</taxon>
        <taxon>Euthyneura</taxon>
        <taxon>Panpulmonata</taxon>
        <taxon>Sacoglossa</taxon>
        <taxon>Placobranchoidea</taxon>
        <taxon>Plakobranchidae</taxon>
        <taxon>Elysia</taxon>
    </lineage>
</organism>
<evidence type="ECO:0000256" key="4">
    <source>
        <dbReference type="ARBA" id="ARBA00035327"/>
    </source>
</evidence>
<name>A0A3S0ZHB3_ELYCH</name>
<reference evidence="5 6" key="1">
    <citation type="submission" date="2019-01" db="EMBL/GenBank/DDBJ databases">
        <title>A draft genome assembly of the solar-powered sea slug Elysia chlorotica.</title>
        <authorList>
            <person name="Cai H."/>
            <person name="Li Q."/>
            <person name="Fang X."/>
            <person name="Li J."/>
            <person name="Curtis N.E."/>
            <person name="Altenburger A."/>
            <person name="Shibata T."/>
            <person name="Feng M."/>
            <person name="Maeda T."/>
            <person name="Schwartz J.A."/>
            <person name="Shigenobu S."/>
            <person name="Lundholm N."/>
            <person name="Nishiyama T."/>
            <person name="Yang H."/>
            <person name="Hasebe M."/>
            <person name="Li S."/>
            <person name="Pierce S.K."/>
            <person name="Wang J."/>
        </authorList>
    </citation>
    <scope>NUCLEOTIDE SEQUENCE [LARGE SCALE GENOMIC DNA]</scope>
    <source>
        <strain evidence="5">EC2010</strain>
        <tissue evidence="5">Whole organism of an adult</tissue>
    </source>
</reference>
<dbReference type="Proteomes" id="UP000271974">
    <property type="component" value="Unassembled WGS sequence"/>
</dbReference>
<dbReference type="InterPro" id="IPR018259">
    <property type="entry name" value="Ribosomal_eL21_CS"/>
</dbReference>
<proteinExistence type="inferred from homology"/>
<evidence type="ECO:0000313" key="6">
    <source>
        <dbReference type="Proteomes" id="UP000271974"/>
    </source>
</evidence>
<dbReference type="EMBL" id="RQTK01000483">
    <property type="protein sequence ID" value="RUS78904.1"/>
    <property type="molecule type" value="Genomic_DNA"/>
</dbReference>
<dbReference type="GO" id="GO:0006412">
    <property type="term" value="P:translation"/>
    <property type="evidence" value="ECO:0007669"/>
    <property type="project" value="InterPro"/>
</dbReference>
<dbReference type="FunFam" id="2.30.30.70:FF:000001">
    <property type="entry name" value="60S ribosomal protein L21"/>
    <property type="match status" value="1"/>
</dbReference>
<comment type="similarity">
    <text evidence="1">Belongs to the eukaryotic ribosomal protein eL21 family.</text>
</comment>
<dbReference type="STRING" id="188477.A0A3S0ZHB3"/>
<dbReference type="GO" id="GO:1990904">
    <property type="term" value="C:ribonucleoprotein complex"/>
    <property type="evidence" value="ECO:0007669"/>
    <property type="project" value="UniProtKB-KW"/>
</dbReference>
<evidence type="ECO:0000256" key="1">
    <source>
        <dbReference type="ARBA" id="ARBA00008427"/>
    </source>
</evidence>
<dbReference type="Pfam" id="PF01157">
    <property type="entry name" value="Ribosomal_L21e"/>
    <property type="match status" value="1"/>
</dbReference>
<accession>A0A3S0ZHB3</accession>
<dbReference type="GO" id="GO:0003735">
    <property type="term" value="F:structural constituent of ribosome"/>
    <property type="evidence" value="ECO:0007669"/>
    <property type="project" value="InterPro"/>
</dbReference>
<protein>
    <recommendedName>
        <fullName evidence="4">60S ribosomal protein L21</fullName>
    </recommendedName>
</protein>
<dbReference type="AlphaFoldDB" id="A0A3S0ZHB3"/>
<evidence type="ECO:0000256" key="2">
    <source>
        <dbReference type="ARBA" id="ARBA00022980"/>
    </source>
</evidence>
<dbReference type="InterPro" id="IPR036948">
    <property type="entry name" value="Ribosomal_eL21_sf"/>
</dbReference>
<keyword evidence="6" id="KW-1185">Reference proteome</keyword>
<dbReference type="InterPro" id="IPR001147">
    <property type="entry name" value="Ribosomal_eL21"/>
</dbReference>